<proteinExistence type="predicted"/>
<evidence type="ECO:0000313" key="1">
    <source>
        <dbReference type="EMBL" id="GFT37644.1"/>
    </source>
</evidence>
<gene>
    <name evidence="1" type="primary">Hsd17b2_5</name>
    <name evidence="1" type="ORF">NPIL_613471</name>
</gene>
<dbReference type="PANTHER" id="PTHR43313">
    <property type="entry name" value="SHORT-CHAIN DEHYDROGENASE/REDUCTASE FAMILY 9C"/>
    <property type="match status" value="1"/>
</dbReference>
<dbReference type="OrthoDB" id="6427557at2759"/>
<dbReference type="SUPFAM" id="SSF51735">
    <property type="entry name" value="NAD(P)-binding Rossmann-fold domains"/>
    <property type="match status" value="1"/>
</dbReference>
<dbReference type="Gene3D" id="3.40.50.720">
    <property type="entry name" value="NAD(P)-binding Rossmann-like Domain"/>
    <property type="match status" value="1"/>
</dbReference>
<dbReference type="GO" id="GO:0008202">
    <property type="term" value="P:steroid metabolic process"/>
    <property type="evidence" value="ECO:0007669"/>
    <property type="project" value="TreeGrafter"/>
</dbReference>
<dbReference type="PANTHER" id="PTHR43313:SF43">
    <property type="entry name" value="D-BETA-HYDROXYBUTYRATE DEHYDROGENASE, MITOCHONDRIAL"/>
    <property type="match status" value="1"/>
</dbReference>
<dbReference type="Proteomes" id="UP000887013">
    <property type="component" value="Unassembled WGS sequence"/>
</dbReference>
<dbReference type="InterPro" id="IPR036291">
    <property type="entry name" value="NAD(P)-bd_dom_sf"/>
</dbReference>
<evidence type="ECO:0000313" key="2">
    <source>
        <dbReference type="Proteomes" id="UP000887013"/>
    </source>
</evidence>
<keyword evidence="2" id="KW-1185">Reference proteome</keyword>
<dbReference type="EMBL" id="BMAW01109259">
    <property type="protein sequence ID" value="GFT37644.1"/>
    <property type="molecule type" value="Genomic_DNA"/>
</dbReference>
<dbReference type="GO" id="GO:0016491">
    <property type="term" value="F:oxidoreductase activity"/>
    <property type="evidence" value="ECO:0007669"/>
    <property type="project" value="TreeGrafter"/>
</dbReference>
<name>A0A8X6NXM0_NEPPI</name>
<protein>
    <submittedName>
        <fullName evidence="1">Estradiol 17-beta-dehydrogenase 2</fullName>
    </submittedName>
</protein>
<comment type="caution">
    <text evidence="1">The sequence shown here is derived from an EMBL/GenBank/DDBJ whole genome shotgun (WGS) entry which is preliminary data.</text>
</comment>
<reference evidence="1" key="1">
    <citation type="submission" date="2020-08" db="EMBL/GenBank/DDBJ databases">
        <title>Multicomponent nature underlies the extraordinary mechanical properties of spider dragline silk.</title>
        <authorList>
            <person name="Kono N."/>
            <person name="Nakamura H."/>
            <person name="Mori M."/>
            <person name="Yoshida Y."/>
            <person name="Ohtoshi R."/>
            <person name="Malay A.D."/>
            <person name="Moran D.A.P."/>
            <person name="Tomita M."/>
            <person name="Numata K."/>
            <person name="Arakawa K."/>
        </authorList>
    </citation>
    <scope>NUCLEOTIDE SEQUENCE</scope>
</reference>
<feature type="non-terminal residue" evidence="1">
    <location>
        <position position="1"/>
    </location>
</feature>
<organism evidence="1 2">
    <name type="scientific">Nephila pilipes</name>
    <name type="common">Giant wood spider</name>
    <name type="synonym">Nephila maculata</name>
    <dbReference type="NCBI Taxonomy" id="299642"/>
    <lineage>
        <taxon>Eukaryota</taxon>
        <taxon>Metazoa</taxon>
        <taxon>Ecdysozoa</taxon>
        <taxon>Arthropoda</taxon>
        <taxon>Chelicerata</taxon>
        <taxon>Arachnida</taxon>
        <taxon>Araneae</taxon>
        <taxon>Araneomorphae</taxon>
        <taxon>Entelegynae</taxon>
        <taxon>Araneoidea</taxon>
        <taxon>Nephilidae</taxon>
        <taxon>Nephila</taxon>
    </lineage>
</organism>
<dbReference type="AlphaFoldDB" id="A0A8X6NXM0"/>
<sequence>CDTGFGHLLAKRLDSKGFHVFACCLFPDGNGASELQKTCSKRLKIIDLDVTKDESVKHAKEIVTSNIGDCGMYKSLTCIFE</sequence>
<accession>A0A8X6NXM0</accession>